<feature type="transmembrane region" description="Helical" evidence="1">
    <location>
        <begin position="66"/>
        <end position="90"/>
    </location>
</feature>
<dbReference type="Proteomes" id="UP000007148">
    <property type="component" value="Unassembled WGS sequence"/>
</dbReference>
<keyword evidence="1" id="KW-0472">Membrane</keyword>
<gene>
    <name evidence="2" type="ORF">PIIN_10279</name>
</gene>
<evidence type="ECO:0000313" key="3">
    <source>
        <dbReference type="Proteomes" id="UP000007148"/>
    </source>
</evidence>
<feature type="transmembrane region" description="Helical" evidence="1">
    <location>
        <begin position="20"/>
        <end position="46"/>
    </location>
</feature>
<dbReference type="EMBL" id="CAFZ01000680">
    <property type="protein sequence ID" value="CCA76284.1"/>
    <property type="molecule type" value="Genomic_DNA"/>
</dbReference>
<accession>G4TY91</accession>
<dbReference type="InParanoid" id="G4TY91"/>
<dbReference type="AlphaFoldDB" id="G4TY91"/>
<protein>
    <submittedName>
        <fullName evidence="2">Uncharacterized protein</fullName>
    </submittedName>
</protein>
<name>G4TY91_SERID</name>
<dbReference type="HOGENOM" id="CLU_1349390_0_0_1"/>
<keyword evidence="3" id="KW-1185">Reference proteome</keyword>
<keyword evidence="1" id="KW-0812">Transmembrane</keyword>
<organism evidence="2 3">
    <name type="scientific">Serendipita indica (strain DSM 11827)</name>
    <name type="common">Root endophyte fungus</name>
    <name type="synonym">Piriformospora indica</name>
    <dbReference type="NCBI Taxonomy" id="1109443"/>
    <lineage>
        <taxon>Eukaryota</taxon>
        <taxon>Fungi</taxon>
        <taxon>Dikarya</taxon>
        <taxon>Basidiomycota</taxon>
        <taxon>Agaricomycotina</taxon>
        <taxon>Agaricomycetes</taxon>
        <taxon>Sebacinales</taxon>
        <taxon>Serendipitaceae</taxon>
        <taxon>Serendipita</taxon>
    </lineage>
</organism>
<evidence type="ECO:0000313" key="2">
    <source>
        <dbReference type="EMBL" id="CCA76284.1"/>
    </source>
</evidence>
<comment type="caution">
    <text evidence="2">The sequence shown here is derived from an EMBL/GenBank/DDBJ whole genome shotgun (WGS) entry which is preliminary data.</text>
</comment>
<proteinExistence type="predicted"/>
<keyword evidence="1" id="KW-1133">Transmembrane helix</keyword>
<evidence type="ECO:0000256" key="1">
    <source>
        <dbReference type="SAM" id="Phobius"/>
    </source>
</evidence>
<sequence>MFCLRICTLYREKKKTKALILSCFYSSVAFQVVTGGIAISSIKALVGFYGTTCTFSRPPPKNLPTMVAICILSAVLELPCEIVIIVATYLHAREAKQKHFLSHQSVALPILQRMYQDGAIYFLVWWVDPELAFVMRFAAATVVGPIRISLFEVTANYAQWLACPSGLKFVSDPLMYSLSSVISTRFFLGLRQLVPAPTVQAHHTTSLEGSLFVDTYSYPMARTRNVDSGASKLSNALS</sequence>
<reference evidence="2 3" key="1">
    <citation type="journal article" date="2011" name="PLoS Pathog.">
        <title>Endophytic Life Strategies Decoded by Genome and Transcriptome Analyses of the Mutualistic Root Symbiont Piriformospora indica.</title>
        <authorList>
            <person name="Zuccaro A."/>
            <person name="Lahrmann U."/>
            <person name="Guldener U."/>
            <person name="Langen G."/>
            <person name="Pfiffi S."/>
            <person name="Biedenkopf D."/>
            <person name="Wong P."/>
            <person name="Samans B."/>
            <person name="Grimm C."/>
            <person name="Basiewicz M."/>
            <person name="Murat C."/>
            <person name="Martin F."/>
            <person name="Kogel K.H."/>
        </authorList>
    </citation>
    <scope>NUCLEOTIDE SEQUENCE [LARGE SCALE GENOMIC DNA]</scope>
    <source>
        <strain evidence="2 3">DSM 11827</strain>
    </source>
</reference>